<keyword evidence="5" id="KW-1185">Reference proteome</keyword>
<name>A0A0M4F2E8_DROBS</name>
<feature type="chain" id="PRO_5008846520" evidence="2">
    <location>
        <begin position="21"/>
        <end position="188"/>
    </location>
</feature>
<accession>A0A0M4F2E8</accession>
<dbReference type="OrthoDB" id="8186735at2759"/>
<evidence type="ECO:0000256" key="2">
    <source>
        <dbReference type="SAM" id="SignalP"/>
    </source>
</evidence>
<evidence type="ECO:0000313" key="3">
    <source>
        <dbReference type="EMBL" id="ALC43513.1"/>
    </source>
</evidence>
<evidence type="ECO:0000313" key="5">
    <source>
        <dbReference type="Proteomes" id="UP000494163"/>
    </source>
</evidence>
<dbReference type="AlphaFoldDB" id="A0A0M4F2E8"/>
<reference evidence="4 5" key="1">
    <citation type="submission" date="2015-08" db="EMBL/GenBank/DDBJ databases">
        <title>Ancestral chromatin configuration constrains chromatin evolution on differentiating sex chromosomes in Drosophila.</title>
        <authorList>
            <person name="Zhou Q."/>
            <person name="Bachtrog D."/>
        </authorList>
    </citation>
    <scope>NUCLEOTIDE SEQUENCE [LARGE SCALE GENOMIC DNA]</scope>
    <source>
        <tissue evidence="4">Whole larvae</tissue>
    </source>
</reference>
<keyword evidence="1 2" id="KW-0732">Signal</keyword>
<evidence type="ECO:0000313" key="4">
    <source>
        <dbReference type="EMBL" id="ALC45245.1"/>
    </source>
</evidence>
<dbReference type="SUPFAM" id="SSF63707">
    <property type="entry name" value="Ganglioside M2 (gm2) activator"/>
    <property type="match status" value="1"/>
</dbReference>
<dbReference type="Proteomes" id="UP000494163">
    <property type="component" value="Chromosome 3L"/>
</dbReference>
<evidence type="ECO:0000256" key="1">
    <source>
        <dbReference type="ARBA" id="ARBA00022729"/>
    </source>
</evidence>
<dbReference type="InterPro" id="IPR036846">
    <property type="entry name" value="GM2-AP_sf"/>
</dbReference>
<dbReference type="InterPro" id="IPR010512">
    <property type="entry name" value="DUF1091"/>
</dbReference>
<dbReference type="PANTHER" id="PTHR20898:SF1">
    <property type="entry name" value="MD-2-RELATED LIPID-RECOGNITION DOMAIN-CONTAINING PROTEIN"/>
    <property type="match status" value="1"/>
</dbReference>
<organism evidence="4 5">
    <name type="scientific">Drosophila busckii</name>
    <name type="common">Fruit fly</name>
    <dbReference type="NCBI Taxonomy" id="30019"/>
    <lineage>
        <taxon>Eukaryota</taxon>
        <taxon>Metazoa</taxon>
        <taxon>Ecdysozoa</taxon>
        <taxon>Arthropoda</taxon>
        <taxon>Hexapoda</taxon>
        <taxon>Insecta</taxon>
        <taxon>Pterygota</taxon>
        <taxon>Neoptera</taxon>
        <taxon>Endopterygota</taxon>
        <taxon>Diptera</taxon>
        <taxon>Brachycera</taxon>
        <taxon>Muscomorpha</taxon>
        <taxon>Ephydroidea</taxon>
        <taxon>Drosophilidae</taxon>
        <taxon>Drosophila</taxon>
    </lineage>
</organism>
<proteinExistence type="predicted"/>
<dbReference type="EMBL" id="CP012525">
    <property type="protein sequence ID" value="ALC45245.1"/>
    <property type="molecule type" value="Genomic_DNA"/>
</dbReference>
<dbReference type="Pfam" id="PF06477">
    <property type="entry name" value="DUF1091"/>
    <property type="match status" value="1"/>
</dbReference>
<protein>
    <submittedName>
        <fullName evidence="4">CG14455</fullName>
    </submittedName>
</protein>
<dbReference type="SMART" id="SM00697">
    <property type="entry name" value="DM8"/>
    <property type="match status" value="1"/>
</dbReference>
<gene>
    <name evidence="4" type="ORF">Dbus_chr3Lg2411</name>
    <name evidence="3" type="ORF">Dbus_chr3Lg679</name>
</gene>
<dbReference type="PANTHER" id="PTHR20898">
    <property type="entry name" value="DAEDALUS ON 3-RELATED-RELATED"/>
    <property type="match status" value="1"/>
</dbReference>
<dbReference type="Gene3D" id="2.70.220.10">
    <property type="entry name" value="Ganglioside GM2 activator"/>
    <property type="match status" value="1"/>
</dbReference>
<sequence length="188" mass="21646">MRALLNLIFILLISLPLICSWRSFKILMTRFDYEANPKFIDVKIELKNTSDTSMNVVLNTYETVDNLELSATVGLLTDKGNYMTFMNRTTNFCKLLKHLGSDPLVRVVWQDLVRHGKMFKECPIIKGQYTLQDYRVDEELLPSFLPETSFKFSLGLNTSKHELIFNGVLYGRVDKSKGFNNLKSFSLG</sequence>
<feature type="signal peptide" evidence="2">
    <location>
        <begin position="1"/>
        <end position="20"/>
    </location>
</feature>
<dbReference type="OMA" id="GAWRSFK"/>
<dbReference type="EMBL" id="CP012525">
    <property type="protein sequence ID" value="ALC43513.1"/>
    <property type="molecule type" value="Genomic_DNA"/>
</dbReference>